<dbReference type="Proteomes" id="UP000216446">
    <property type="component" value="Unassembled WGS sequence"/>
</dbReference>
<dbReference type="InterPro" id="IPR001179">
    <property type="entry name" value="PPIase_FKBP_dom"/>
</dbReference>
<dbReference type="PROSITE" id="PS50059">
    <property type="entry name" value="FKBP_PPIASE"/>
    <property type="match status" value="1"/>
</dbReference>
<dbReference type="InParanoid" id="A0A259U447"/>
<evidence type="ECO:0000256" key="4">
    <source>
        <dbReference type="ARBA" id="ARBA00023235"/>
    </source>
</evidence>
<name>A0A259U447_9BACT</name>
<evidence type="ECO:0000259" key="7">
    <source>
        <dbReference type="PROSITE" id="PS50059"/>
    </source>
</evidence>
<dbReference type="GO" id="GO:0003755">
    <property type="term" value="F:peptidyl-prolyl cis-trans isomerase activity"/>
    <property type="evidence" value="ECO:0007669"/>
    <property type="project" value="UniProtKB-UniRule"/>
</dbReference>
<evidence type="ECO:0000256" key="2">
    <source>
        <dbReference type="ARBA" id="ARBA00006577"/>
    </source>
</evidence>
<evidence type="ECO:0000256" key="5">
    <source>
        <dbReference type="PROSITE-ProRule" id="PRU00277"/>
    </source>
</evidence>
<dbReference type="Pfam" id="PF00254">
    <property type="entry name" value="FKBP_C"/>
    <property type="match status" value="1"/>
</dbReference>
<dbReference type="EMBL" id="MQWB01000001">
    <property type="protein sequence ID" value="OZC04793.1"/>
    <property type="molecule type" value="Genomic_DNA"/>
</dbReference>
<reference evidence="8 9" key="1">
    <citation type="submission" date="2016-11" db="EMBL/GenBank/DDBJ databases">
        <title>Study of marine rhodopsin-containing bacteria.</title>
        <authorList>
            <person name="Yoshizawa S."/>
            <person name="Kumagai Y."/>
            <person name="Kogure K."/>
        </authorList>
    </citation>
    <scope>NUCLEOTIDE SEQUENCE [LARGE SCALE GENOMIC DNA]</scope>
    <source>
        <strain evidence="8 9">SG-29</strain>
    </source>
</reference>
<gene>
    <name evidence="8" type="ORF">BSZ36_16880</name>
</gene>
<comment type="caution">
    <text evidence="8">The sequence shown here is derived from an EMBL/GenBank/DDBJ whole genome shotgun (WGS) entry which is preliminary data.</text>
</comment>
<feature type="domain" description="PPIase FKBP-type" evidence="7">
    <location>
        <begin position="15"/>
        <end position="98"/>
    </location>
</feature>
<keyword evidence="9" id="KW-1185">Reference proteome</keyword>
<evidence type="ECO:0000256" key="1">
    <source>
        <dbReference type="ARBA" id="ARBA00000971"/>
    </source>
</evidence>
<proteinExistence type="inferred from homology"/>
<dbReference type="AlphaFoldDB" id="A0A259U447"/>
<organism evidence="8 9">
    <name type="scientific">Rubricoccus marinus</name>
    <dbReference type="NCBI Taxonomy" id="716817"/>
    <lineage>
        <taxon>Bacteria</taxon>
        <taxon>Pseudomonadati</taxon>
        <taxon>Rhodothermota</taxon>
        <taxon>Rhodothermia</taxon>
        <taxon>Rhodothermales</taxon>
        <taxon>Rubricoccaceae</taxon>
        <taxon>Rubricoccus</taxon>
    </lineage>
</organism>
<comment type="catalytic activity">
    <reaction evidence="1 5 6">
        <text>[protein]-peptidylproline (omega=180) = [protein]-peptidylproline (omega=0)</text>
        <dbReference type="Rhea" id="RHEA:16237"/>
        <dbReference type="Rhea" id="RHEA-COMP:10747"/>
        <dbReference type="Rhea" id="RHEA-COMP:10748"/>
        <dbReference type="ChEBI" id="CHEBI:83833"/>
        <dbReference type="ChEBI" id="CHEBI:83834"/>
        <dbReference type="EC" id="5.2.1.8"/>
    </reaction>
</comment>
<dbReference type="PANTHER" id="PTHR43811">
    <property type="entry name" value="FKBP-TYPE PEPTIDYL-PROLYL CIS-TRANS ISOMERASE FKPA"/>
    <property type="match status" value="1"/>
</dbReference>
<sequence length="98" mass="10106">MAGCDSSEDGVADANSTVTVAYEGRLTNGTIFDSSPNATFSLRQVIPGFRDGIIGMEVGESKTITVAPEDGYGASPPPGSGIPRNATLIFDVTLLAIR</sequence>
<keyword evidence="3 5" id="KW-0697">Rotamase</keyword>
<protein>
    <recommendedName>
        <fullName evidence="6">Peptidyl-prolyl cis-trans isomerase</fullName>
        <ecNumber evidence="6">5.2.1.8</ecNumber>
    </recommendedName>
</protein>
<evidence type="ECO:0000313" key="8">
    <source>
        <dbReference type="EMBL" id="OZC04793.1"/>
    </source>
</evidence>
<keyword evidence="4 5" id="KW-0413">Isomerase</keyword>
<dbReference type="Gene3D" id="3.10.50.40">
    <property type="match status" value="1"/>
</dbReference>
<evidence type="ECO:0000313" key="9">
    <source>
        <dbReference type="Proteomes" id="UP000216446"/>
    </source>
</evidence>
<dbReference type="PANTHER" id="PTHR43811:SF19">
    <property type="entry name" value="39 KDA FK506-BINDING NUCLEAR PROTEIN"/>
    <property type="match status" value="1"/>
</dbReference>
<dbReference type="SUPFAM" id="SSF54534">
    <property type="entry name" value="FKBP-like"/>
    <property type="match status" value="1"/>
</dbReference>
<dbReference type="InterPro" id="IPR046357">
    <property type="entry name" value="PPIase_dom_sf"/>
</dbReference>
<comment type="similarity">
    <text evidence="2 6">Belongs to the FKBP-type PPIase family.</text>
</comment>
<dbReference type="EC" id="5.2.1.8" evidence="6"/>
<evidence type="ECO:0000256" key="3">
    <source>
        <dbReference type="ARBA" id="ARBA00023110"/>
    </source>
</evidence>
<evidence type="ECO:0000256" key="6">
    <source>
        <dbReference type="RuleBase" id="RU003915"/>
    </source>
</evidence>
<accession>A0A259U447</accession>